<comment type="similarity">
    <text evidence="2 4">Belongs to the pseudouridine synthase RluA family.</text>
</comment>
<comment type="function">
    <text evidence="4">Responsible for synthesis of pseudouridine from uracil.</text>
</comment>
<keyword evidence="3" id="KW-0694">RNA-binding</keyword>
<comment type="catalytic activity">
    <reaction evidence="1 4">
        <text>a uridine in RNA = a pseudouridine in RNA</text>
        <dbReference type="Rhea" id="RHEA:48348"/>
        <dbReference type="Rhea" id="RHEA-COMP:12068"/>
        <dbReference type="Rhea" id="RHEA-COMP:12069"/>
        <dbReference type="ChEBI" id="CHEBI:65314"/>
        <dbReference type="ChEBI" id="CHEBI:65315"/>
    </reaction>
</comment>
<reference evidence="6 7" key="1">
    <citation type="submission" date="2022-06" db="EMBL/GenBank/DDBJ databases">
        <title>Isolation of gut microbiota from human fecal samples.</title>
        <authorList>
            <person name="Pamer E.G."/>
            <person name="Barat B."/>
            <person name="Waligurski E."/>
            <person name="Medina S."/>
            <person name="Paddock L."/>
            <person name="Mostad J."/>
        </authorList>
    </citation>
    <scope>NUCLEOTIDE SEQUENCE [LARGE SCALE GENOMIC DNA]</scope>
    <source>
        <strain evidence="6 7">DFI.6.1</strain>
    </source>
</reference>
<dbReference type="Pfam" id="PF00849">
    <property type="entry name" value="PseudoU_synth_2"/>
    <property type="match status" value="1"/>
</dbReference>
<dbReference type="PROSITE" id="PS50889">
    <property type="entry name" value="S4"/>
    <property type="match status" value="1"/>
</dbReference>
<dbReference type="EMBL" id="JANGCH010000005">
    <property type="protein sequence ID" value="MCQ5121674.1"/>
    <property type="molecule type" value="Genomic_DNA"/>
</dbReference>
<evidence type="ECO:0000256" key="4">
    <source>
        <dbReference type="RuleBase" id="RU362028"/>
    </source>
</evidence>
<sequence length="296" mass="33989">MSRYYRHIVLTDEEIPLKKWMREHLQLTNRQISRLKFQPGALMVNHQRVYVSHLLQKGDLIEIKLESDRPPLPLSDPHYPLTVLYEDEDLLVLNKPCGSVVHPIHAHYHDTLLIQASGYCAKKGETARLHCVGRLDKETSGIVLLAKNRIAAQKLTELRNSQQSQKTYYAIVEGVMEKQNDVISFPMMNDPAEPRKMIIHENGKAASTHYSVVKQFCDHALLAVTIKTGRMHQIRVHMKAIHHPLIGDVLYGGKPYPRLCLHACQIVFYQPFTNERITISAPYDMSFQKLLVSSIR</sequence>
<proteinExistence type="inferred from homology"/>
<dbReference type="EC" id="5.4.99.-" evidence="4"/>
<feature type="domain" description="Pseudouridine synthase RsuA/RluA-like" evidence="5">
    <location>
        <begin position="89"/>
        <end position="239"/>
    </location>
</feature>
<dbReference type="InterPro" id="IPR006225">
    <property type="entry name" value="PsdUridine_synth_RluC/D"/>
</dbReference>
<dbReference type="NCBIfam" id="TIGR00005">
    <property type="entry name" value="rluA_subfam"/>
    <property type="match status" value="1"/>
</dbReference>
<evidence type="ECO:0000256" key="3">
    <source>
        <dbReference type="PROSITE-ProRule" id="PRU00182"/>
    </source>
</evidence>
<dbReference type="PANTHER" id="PTHR21600">
    <property type="entry name" value="MITOCHONDRIAL RNA PSEUDOURIDINE SYNTHASE"/>
    <property type="match status" value="1"/>
</dbReference>
<evidence type="ECO:0000256" key="1">
    <source>
        <dbReference type="ARBA" id="ARBA00000073"/>
    </source>
</evidence>
<accession>A0ABT1SKE7</accession>
<evidence type="ECO:0000256" key="2">
    <source>
        <dbReference type="ARBA" id="ARBA00010876"/>
    </source>
</evidence>
<dbReference type="RefSeq" id="WP_256197622.1">
    <property type="nucleotide sequence ID" value="NZ_JANGCH010000005.1"/>
</dbReference>
<protein>
    <recommendedName>
        <fullName evidence="4">Pseudouridine synthase</fullName>
        <ecNumber evidence="4">5.4.99.-</ecNumber>
    </recommendedName>
</protein>
<evidence type="ECO:0000313" key="6">
    <source>
        <dbReference type="EMBL" id="MCQ5121674.1"/>
    </source>
</evidence>
<dbReference type="InterPro" id="IPR050188">
    <property type="entry name" value="RluA_PseudoU_synthase"/>
</dbReference>
<evidence type="ECO:0000313" key="7">
    <source>
        <dbReference type="Proteomes" id="UP001524435"/>
    </source>
</evidence>
<keyword evidence="4" id="KW-0413">Isomerase</keyword>
<organism evidence="6 7">
    <name type="scientific">Massilicoli timonensis</name>
    <dbReference type="NCBI Taxonomy" id="2015901"/>
    <lineage>
        <taxon>Bacteria</taxon>
        <taxon>Bacillati</taxon>
        <taxon>Bacillota</taxon>
        <taxon>Erysipelotrichia</taxon>
        <taxon>Erysipelotrichales</taxon>
        <taxon>Erysipelotrichaceae</taxon>
        <taxon>Massilicoli</taxon>
    </lineage>
</organism>
<dbReference type="InterPro" id="IPR006145">
    <property type="entry name" value="PsdUridine_synth_RsuA/RluA"/>
</dbReference>
<dbReference type="InterPro" id="IPR020103">
    <property type="entry name" value="PsdUridine_synth_cat_dom_sf"/>
</dbReference>
<gene>
    <name evidence="6" type="ORF">NE663_05295</name>
</gene>
<keyword evidence="7" id="KW-1185">Reference proteome</keyword>
<evidence type="ECO:0000259" key="5">
    <source>
        <dbReference type="Pfam" id="PF00849"/>
    </source>
</evidence>
<name>A0ABT1SKE7_9FIRM</name>
<dbReference type="CDD" id="cd02869">
    <property type="entry name" value="PseudoU_synth_RluA_like"/>
    <property type="match status" value="1"/>
</dbReference>
<dbReference type="Gene3D" id="3.30.2350.10">
    <property type="entry name" value="Pseudouridine synthase"/>
    <property type="match status" value="1"/>
</dbReference>
<dbReference type="PANTHER" id="PTHR21600:SF87">
    <property type="entry name" value="RNA PSEUDOURIDYLATE SYNTHASE DOMAIN-CONTAINING PROTEIN 1"/>
    <property type="match status" value="1"/>
</dbReference>
<dbReference type="Proteomes" id="UP001524435">
    <property type="component" value="Unassembled WGS sequence"/>
</dbReference>
<dbReference type="SUPFAM" id="SSF55120">
    <property type="entry name" value="Pseudouridine synthase"/>
    <property type="match status" value="1"/>
</dbReference>
<comment type="caution">
    <text evidence="6">The sequence shown here is derived from an EMBL/GenBank/DDBJ whole genome shotgun (WGS) entry which is preliminary data.</text>
</comment>